<dbReference type="InterPro" id="IPR002585">
    <property type="entry name" value="Cyt-d_ubiquinol_oxidase_su_1"/>
</dbReference>
<dbReference type="GO" id="GO:0005886">
    <property type="term" value="C:plasma membrane"/>
    <property type="evidence" value="ECO:0007669"/>
    <property type="project" value="UniProtKB-SubCell"/>
</dbReference>
<evidence type="ECO:0000256" key="12">
    <source>
        <dbReference type="ARBA" id="ARBA00023136"/>
    </source>
</evidence>
<evidence type="ECO:0000256" key="10">
    <source>
        <dbReference type="ARBA" id="ARBA00022989"/>
    </source>
</evidence>
<feature type="transmembrane region" description="Helical" evidence="13">
    <location>
        <begin position="92"/>
        <end position="116"/>
    </location>
</feature>
<evidence type="ECO:0000256" key="1">
    <source>
        <dbReference type="ARBA" id="ARBA00004429"/>
    </source>
</evidence>
<evidence type="ECO:0000256" key="5">
    <source>
        <dbReference type="ARBA" id="ARBA00022519"/>
    </source>
</evidence>
<keyword evidence="5" id="KW-0997">Cell inner membrane</keyword>
<comment type="similarity">
    <text evidence="2 13">Belongs to the cytochrome ubiquinol oxidase subunit 1 family.</text>
</comment>
<feature type="transmembrane region" description="Helical" evidence="13">
    <location>
        <begin position="218"/>
        <end position="235"/>
    </location>
</feature>
<dbReference type="GO" id="GO:0020037">
    <property type="term" value="F:heme binding"/>
    <property type="evidence" value="ECO:0007669"/>
    <property type="project" value="TreeGrafter"/>
</dbReference>
<evidence type="ECO:0000313" key="15">
    <source>
        <dbReference type="Proteomes" id="UP000197032"/>
    </source>
</evidence>
<dbReference type="GO" id="GO:0046872">
    <property type="term" value="F:metal ion binding"/>
    <property type="evidence" value="ECO:0007669"/>
    <property type="project" value="UniProtKB-UniRule"/>
</dbReference>
<evidence type="ECO:0000256" key="8">
    <source>
        <dbReference type="ARBA" id="ARBA00022723"/>
    </source>
</evidence>
<sequence length="448" mass="49884">MGDAVLLSKIQFAVSVGFHYLFPPLTIGMAWIIFFMQSMYLKTKNEQYDRMAYFWIKIFAISFVIGVASGVVMEFQFGTNWSEYSRFVGDVFGAPLAAEGVFAFFLESVFVGVLIWGKDRVSQKLYWVSSLMVAIGSTLSAFWIIVANSWMQTPAGYHVVNGRAELTNFFAAVFNPSTVPRYLHVIDGALITGSFFIMGISAYLLLKEREITFAKKSLKIALTVAVVASLLQLPLGHFHAVQVAETQPVKLAAYEGLFDTTAGAPLSLFGIPNAEAETTYLSVNIPKMLSFLVAGDTSATIKGLKEFPREEWPPLGITFQSYHLMVLLGIYFLAITVFGIFLLSRKKLYNNKTFLKVLMYSIPLPFLTNELGWIAAEVGRQPWIVYNVMKTNEAASIVVPGIQVLLSLVVLSLIYAILFSIWIFLLKRKLHVGVDEPVISGKQEEVTS</sequence>
<keyword evidence="6 13" id="KW-0349">Heme</keyword>
<evidence type="ECO:0000256" key="7">
    <source>
        <dbReference type="ARBA" id="ARBA00022692"/>
    </source>
</evidence>
<keyword evidence="3 13" id="KW-0813">Transport</keyword>
<evidence type="ECO:0000256" key="3">
    <source>
        <dbReference type="ARBA" id="ARBA00022448"/>
    </source>
</evidence>
<feature type="transmembrane region" description="Helical" evidence="13">
    <location>
        <begin position="355"/>
        <end position="376"/>
    </location>
</feature>
<evidence type="ECO:0000256" key="13">
    <source>
        <dbReference type="PIRNR" id="PIRNR006446"/>
    </source>
</evidence>
<comment type="subcellular location">
    <subcellularLocation>
        <location evidence="1">Cell inner membrane</location>
        <topology evidence="1">Multi-pass membrane protein</topology>
    </subcellularLocation>
    <subcellularLocation>
        <location evidence="13">Cell membrane</location>
    </subcellularLocation>
</comment>
<dbReference type="GO" id="GO:0019646">
    <property type="term" value="P:aerobic electron transport chain"/>
    <property type="evidence" value="ECO:0007669"/>
    <property type="project" value="InterPro"/>
</dbReference>
<keyword evidence="7 13" id="KW-0812">Transmembrane</keyword>
<evidence type="ECO:0000313" key="14">
    <source>
        <dbReference type="EMBL" id="GAW91197.1"/>
    </source>
</evidence>
<keyword evidence="9 13" id="KW-0249">Electron transport</keyword>
<keyword evidence="4 13" id="KW-1003">Cell membrane</keyword>
<dbReference type="Proteomes" id="UP000197032">
    <property type="component" value="Unassembled WGS sequence"/>
</dbReference>
<dbReference type="OrthoDB" id="9807042at2"/>
<keyword evidence="15" id="KW-1185">Reference proteome</keyword>
<protein>
    <submittedName>
        <fullName evidence="14">Cytochrome bd ubiquinol oxidase, subunit i</fullName>
    </submittedName>
</protein>
<evidence type="ECO:0000256" key="2">
    <source>
        <dbReference type="ARBA" id="ARBA00009819"/>
    </source>
</evidence>
<evidence type="ECO:0000256" key="9">
    <source>
        <dbReference type="ARBA" id="ARBA00022982"/>
    </source>
</evidence>
<keyword evidence="11 13" id="KW-0408">Iron</keyword>
<feature type="transmembrane region" description="Helical" evidence="13">
    <location>
        <begin position="52"/>
        <end position="72"/>
    </location>
</feature>
<reference evidence="15" key="1">
    <citation type="journal article" date="2017" name="Appl. Environ. Microbiol.">
        <title>Genomic analysis of Calderihabitans maritimus KKC1, a thermophilic hydrogenogenic carboxydotrophic bacterium isolated from marine sediment.</title>
        <authorList>
            <person name="Omae K."/>
            <person name="Yoneda Y."/>
            <person name="Fukuyama Y."/>
            <person name="Yoshida T."/>
            <person name="Sako Y."/>
        </authorList>
    </citation>
    <scope>NUCLEOTIDE SEQUENCE [LARGE SCALE GENOMIC DNA]</scope>
    <source>
        <strain evidence="15">KKC1</strain>
    </source>
</reference>
<evidence type="ECO:0000256" key="6">
    <source>
        <dbReference type="ARBA" id="ARBA00022617"/>
    </source>
</evidence>
<dbReference type="EMBL" id="BDGJ01000010">
    <property type="protein sequence ID" value="GAW91197.1"/>
    <property type="molecule type" value="Genomic_DNA"/>
</dbReference>
<keyword evidence="8 13" id="KW-0479">Metal-binding</keyword>
<dbReference type="PIRSF" id="PIRSF006446">
    <property type="entry name" value="Cyt_quinol_oxidase_1"/>
    <property type="match status" value="1"/>
</dbReference>
<feature type="transmembrane region" description="Helical" evidence="13">
    <location>
        <begin position="125"/>
        <end position="146"/>
    </location>
</feature>
<organism evidence="14 15">
    <name type="scientific">Calderihabitans maritimus</name>
    <dbReference type="NCBI Taxonomy" id="1246530"/>
    <lineage>
        <taxon>Bacteria</taxon>
        <taxon>Bacillati</taxon>
        <taxon>Bacillota</taxon>
        <taxon>Clostridia</taxon>
        <taxon>Neomoorellales</taxon>
        <taxon>Calderihabitantaceae</taxon>
        <taxon>Calderihabitans</taxon>
    </lineage>
</organism>
<feature type="transmembrane region" description="Helical" evidence="13">
    <location>
        <begin position="182"/>
        <end position="206"/>
    </location>
</feature>
<dbReference type="Pfam" id="PF01654">
    <property type="entry name" value="Cyt_bd_oxida_I"/>
    <property type="match status" value="1"/>
</dbReference>
<dbReference type="GO" id="GO:0070069">
    <property type="term" value="C:cytochrome complex"/>
    <property type="evidence" value="ECO:0007669"/>
    <property type="project" value="UniProtKB-UniRule"/>
</dbReference>
<proteinExistence type="inferred from homology"/>
<dbReference type="AlphaFoldDB" id="A0A1Z5HP91"/>
<dbReference type="PANTHER" id="PTHR30365:SF0">
    <property type="entry name" value="CYTOCHROME BD-I UBIQUINOL OXIDASE SUBUNIT 1"/>
    <property type="match status" value="1"/>
</dbReference>
<evidence type="ECO:0000256" key="11">
    <source>
        <dbReference type="ARBA" id="ARBA00023004"/>
    </source>
</evidence>
<comment type="caution">
    <text evidence="14">The sequence shown here is derived from an EMBL/GenBank/DDBJ whole genome shotgun (WGS) entry which is preliminary data.</text>
</comment>
<evidence type="ECO:0000256" key="4">
    <source>
        <dbReference type="ARBA" id="ARBA00022475"/>
    </source>
</evidence>
<feature type="transmembrane region" description="Helical" evidence="13">
    <location>
        <begin position="396"/>
        <end position="425"/>
    </location>
</feature>
<dbReference type="GO" id="GO:0009055">
    <property type="term" value="F:electron transfer activity"/>
    <property type="evidence" value="ECO:0007669"/>
    <property type="project" value="UniProtKB-UniRule"/>
</dbReference>
<name>A0A1Z5HP91_9FIRM</name>
<gene>
    <name evidence="14" type="ORF">KKC1_03590</name>
</gene>
<feature type="transmembrane region" description="Helical" evidence="13">
    <location>
        <begin position="322"/>
        <end position="343"/>
    </location>
</feature>
<accession>A0A1Z5HP91</accession>
<feature type="transmembrane region" description="Helical" evidence="13">
    <location>
        <begin position="20"/>
        <end position="40"/>
    </location>
</feature>
<dbReference type="RefSeq" id="WP_088552776.1">
    <property type="nucleotide sequence ID" value="NZ_BDGJ01000010.1"/>
</dbReference>
<keyword evidence="12 13" id="KW-0472">Membrane</keyword>
<dbReference type="PANTHER" id="PTHR30365">
    <property type="entry name" value="CYTOCHROME D UBIQUINOL OXIDASE"/>
    <property type="match status" value="1"/>
</dbReference>
<dbReference type="GO" id="GO:0016682">
    <property type="term" value="F:oxidoreductase activity, acting on diphenols and related substances as donors, oxygen as acceptor"/>
    <property type="evidence" value="ECO:0007669"/>
    <property type="project" value="TreeGrafter"/>
</dbReference>
<keyword evidence="10 13" id="KW-1133">Transmembrane helix</keyword>